<gene>
    <name evidence="2" type="ORF">SAMN05443999_108163</name>
</gene>
<keyword evidence="3" id="KW-1185">Reference proteome</keyword>
<proteinExistence type="predicted"/>
<name>A0A1H7TFK4_9RHOB</name>
<reference evidence="2 3" key="1">
    <citation type="submission" date="2016-10" db="EMBL/GenBank/DDBJ databases">
        <authorList>
            <person name="de Groot N.N."/>
        </authorList>
    </citation>
    <scope>NUCLEOTIDE SEQUENCE [LARGE SCALE GENOMIC DNA]</scope>
    <source>
        <strain evidence="2 3">DSM 100674</strain>
    </source>
</reference>
<dbReference type="RefSeq" id="WP_093037898.1">
    <property type="nucleotide sequence ID" value="NZ_FOAG01000008.1"/>
</dbReference>
<organism evidence="2 3">
    <name type="scientific">Roseovarius azorensis</name>
    <dbReference type="NCBI Taxonomy" id="1287727"/>
    <lineage>
        <taxon>Bacteria</taxon>
        <taxon>Pseudomonadati</taxon>
        <taxon>Pseudomonadota</taxon>
        <taxon>Alphaproteobacteria</taxon>
        <taxon>Rhodobacterales</taxon>
        <taxon>Roseobacteraceae</taxon>
        <taxon>Roseovarius</taxon>
    </lineage>
</organism>
<accession>A0A1H7TFK4</accession>
<evidence type="ECO:0000313" key="2">
    <source>
        <dbReference type="EMBL" id="SEL83601.1"/>
    </source>
</evidence>
<dbReference type="AlphaFoldDB" id="A0A1H7TFK4"/>
<evidence type="ECO:0000313" key="3">
    <source>
        <dbReference type="Proteomes" id="UP000199582"/>
    </source>
</evidence>
<dbReference type="Proteomes" id="UP000199582">
    <property type="component" value="Unassembled WGS sequence"/>
</dbReference>
<keyword evidence="1" id="KW-1133">Transmembrane helix</keyword>
<sequence>MSDAFHAFDARLEAIARKRAQMERGYVGKVSRNGLIVFRPKRRRASIPVRGLVYLVAGFVFFKSVIIAHLGLPLYENRLLQLSQGSFVEQAGAMAMQPDRLSEILASKMRPLLR</sequence>
<dbReference type="EMBL" id="FOAG01000008">
    <property type="protein sequence ID" value="SEL83601.1"/>
    <property type="molecule type" value="Genomic_DNA"/>
</dbReference>
<dbReference type="STRING" id="1287727.SAMN05443999_108163"/>
<feature type="transmembrane region" description="Helical" evidence="1">
    <location>
        <begin position="51"/>
        <end position="72"/>
    </location>
</feature>
<protein>
    <submittedName>
        <fullName evidence="2">Uncharacterized protein</fullName>
    </submittedName>
</protein>
<keyword evidence="1" id="KW-0812">Transmembrane</keyword>
<keyword evidence="1" id="KW-0472">Membrane</keyword>
<dbReference type="OrthoDB" id="7866534at2"/>
<evidence type="ECO:0000256" key="1">
    <source>
        <dbReference type="SAM" id="Phobius"/>
    </source>
</evidence>